<gene>
    <name evidence="1" type="ORF">METZ01_LOCUS400681</name>
</gene>
<accession>A0A382VMQ9</accession>
<evidence type="ECO:0000313" key="1">
    <source>
        <dbReference type="EMBL" id="SVD47827.1"/>
    </source>
</evidence>
<proteinExistence type="predicted"/>
<feature type="non-terminal residue" evidence="1">
    <location>
        <position position="1"/>
    </location>
</feature>
<reference evidence="1" key="1">
    <citation type="submission" date="2018-05" db="EMBL/GenBank/DDBJ databases">
        <authorList>
            <person name="Lanie J.A."/>
            <person name="Ng W.-L."/>
            <person name="Kazmierczak K.M."/>
            <person name="Andrzejewski T.M."/>
            <person name="Davidsen T.M."/>
            <person name="Wayne K.J."/>
            <person name="Tettelin H."/>
            <person name="Glass J.I."/>
            <person name="Rusch D."/>
            <person name="Podicherti R."/>
            <person name="Tsui H.-C.T."/>
            <person name="Winkler M.E."/>
        </authorList>
    </citation>
    <scope>NUCLEOTIDE SEQUENCE</scope>
</reference>
<dbReference type="AlphaFoldDB" id="A0A382VMQ9"/>
<name>A0A382VMQ9_9ZZZZ</name>
<dbReference type="EMBL" id="UINC01153228">
    <property type="protein sequence ID" value="SVD47827.1"/>
    <property type="molecule type" value="Genomic_DNA"/>
</dbReference>
<protein>
    <submittedName>
        <fullName evidence="1">Uncharacterized protein</fullName>
    </submittedName>
</protein>
<sequence>WARRPRGTTPDRKYRVIDYANFMASSFKLGRRKQRPLNRESSLQIKGEEGPEEITWVRPFILGRGETRPHTDDILPDPLFDLAELIASLLLDLWVNPERDIEDEMKKSQDYGGQSRRELIHEVFFEEGEKSRAALKFQYAYESIIDATIPRVEEWINSIDDSRRSRKRSGVRAKEATKKWFRWAIADRLMYRACVISTNEGYDLLIAEDDENGTPEIALKIALKVLDFDEEQHKKSPEVGYDLEKYIQYFANVLNIDASDNKGKQEFNIEQKSDIVVEDRQGS</sequence>
<organism evidence="1">
    <name type="scientific">marine metagenome</name>
    <dbReference type="NCBI Taxonomy" id="408172"/>
    <lineage>
        <taxon>unclassified sequences</taxon>
        <taxon>metagenomes</taxon>
        <taxon>ecological metagenomes</taxon>
    </lineage>
</organism>
<feature type="non-terminal residue" evidence="1">
    <location>
        <position position="283"/>
    </location>
</feature>